<dbReference type="InterPro" id="IPR042096">
    <property type="entry name" value="Dihydro-acid_dehy_C"/>
</dbReference>
<dbReference type="InterPro" id="IPR000581">
    <property type="entry name" value="ILV_EDD_N"/>
</dbReference>
<keyword evidence="19" id="KW-1185">Reference proteome</keyword>
<comment type="function">
    <text evidence="15">Functions in the biosynthesis of branched-chain amino acids. Catalyzes the dehydration of (2R,3R)-2,3-dihydroxy-3-methylpentanoate (2,3-dihydroxy-3-methylvalerate) into 2-oxo-3-methylpentanoate (2-oxo-3-methylvalerate) and of (2R)-2,3-dihydroxy-3-methylbutanoate (2,3-dihydroxyisovalerate) into 2-oxo-3-methylbutanoate (2-oxoisovalerate), the penultimate precursor to L-isoleucine and L-valine, respectively.</text>
</comment>
<dbReference type="AlphaFoldDB" id="A0A927IIR2"/>
<evidence type="ECO:0000313" key="19">
    <source>
        <dbReference type="Proteomes" id="UP000647424"/>
    </source>
</evidence>
<dbReference type="SUPFAM" id="SSF52016">
    <property type="entry name" value="LeuD/IlvD-like"/>
    <property type="match status" value="1"/>
</dbReference>
<dbReference type="Gene3D" id="3.50.30.80">
    <property type="entry name" value="IlvD/EDD C-terminal domain-like"/>
    <property type="match status" value="1"/>
</dbReference>
<comment type="pathway">
    <text evidence="13 15">Amino-acid biosynthesis; L-isoleucine biosynthesis; L-isoleucine from 2-oxobutanoate: step 3/4.</text>
</comment>
<comment type="cofactor">
    <cofactor evidence="15">
        <name>[2Fe-2S] cluster</name>
        <dbReference type="ChEBI" id="CHEBI:190135"/>
    </cofactor>
    <text evidence="15">Binds 1 [2Fe-2S] cluster per subunit. This cluster acts as a Lewis acid cofactor.</text>
</comment>
<keyword evidence="10 15" id="KW-0100">Branched-chain amino acid biosynthesis</keyword>
<protein>
    <recommendedName>
        <fullName evidence="14 15">Dihydroxy-acid dehydratase</fullName>
        <shortName evidence="15">DAD</shortName>
        <ecNumber evidence="14 15">4.2.1.9</ecNumber>
    </recommendedName>
</protein>
<dbReference type="RefSeq" id="WP_191818333.1">
    <property type="nucleotide sequence ID" value="NZ_JACYFT010000001.1"/>
</dbReference>
<comment type="catalytic activity">
    <reaction evidence="11">
        <text>(2R)-2,3-dihydroxy-3-methylbutanoate = 3-methyl-2-oxobutanoate + H2O</text>
        <dbReference type="Rhea" id="RHEA:24809"/>
        <dbReference type="ChEBI" id="CHEBI:11851"/>
        <dbReference type="ChEBI" id="CHEBI:15377"/>
        <dbReference type="ChEBI" id="CHEBI:49072"/>
        <dbReference type="EC" id="4.2.1.9"/>
    </reaction>
    <physiologicalReaction direction="left-to-right" evidence="11">
        <dbReference type="Rhea" id="RHEA:24810"/>
    </physiologicalReaction>
</comment>
<dbReference type="InterPro" id="IPR050165">
    <property type="entry name" value="DHAD_IlvD/Edd"/>
</dbReference>
<feature type="binding site" evidence="15">
    <location>
        <position position="453"/>
    </location>
    <ligand>
        <name>Mg(2+)</name>
        <dbReference type="ChEBI" id="CHEBI:18420"/>
    </ligand>
</feature>
<proteinExistence type="inferred from homology"/>
<evidence type="ECO:0000259" key="17">
    <source>
        <dbReference type="Pfam" id="PF24877"/>
    </source>
</evidence>
<evidence type="ECO:0000256" key="11">
    <source>
        <dbReference type="ARBA" id="ARBA00029304"/>
    </source>
</evidence>
<dbReference type="Pfam" id="PF24877">
    <property type="entry name" value="ILV_EDD_C"/>
    <property type="match status" value="1"/>
</dbReference>
<keyword evidence="8 15" id="KW-0411">Iron-sulfur</keyword>
<feature type="binding site" evidence="15">
    <location>
        <position position="55"/>
    </location>
    <ligand>
        <name>[2Fe-2S] cluster</name>
        <dbReference type="ChEBI" id="CHEBI:190135"/>
    </ligand>
</feature>
<evidence type="ECO:0000256" key="15">
    <source>
        <dbReference type="HAMAP-Rule" id="MF_00012"/>
    </source>
</evidence>
<dbReference type="Pfam" id="PF00920">
    <property type="entry name" value="ILVD_EDD_N"/>
    <property type="match status" value="1"/>
</dbReference>
<evidence type="ECO:0000256" key="5">
    <source>
        <dbReference type="ARBA" id="ARBA00022723"/>
    </source>
</evidence>
<keyword evidence="3 15" id="KW-0028">Amino-acid biosynthesis</keyword>
<keyword evidence="9 15" id="KW-0456">Lyase</keyword>
<comment type="similarity">
    <text evidence="2 15">Belongs to the IlvD/Edd family.</text>
</comment>
<feature type="domain" description="Dihydroxy-acid/6-phosphogluconate dehydratase C-terminal" evidence="17">
    <location>
        <begin position="371"/>
        <end position="562"/>
    </location>
</feature>
<dbReference type="GO" id="GO:0009097">
    <property type="term" value="P:isoleucine biosynthetic process"/>
    <property type="evidence" value="ECO:0007669"/>
    <property type="project" value="UniProtKB-UniRule"/>
</dbReference>
<evidence type="ECO:0000256" key="1">
    <source>
        <dbReference type="ARBA" id="ARBA00001946"/>
    </source>
</evidence>
<feature type="domain" description="Dihydroxy-acid/6-phosphogluconate dehydratase N-terminal" evidence="16">
    <location>
        <begin position="40"/>
        <end position="360"/>
    </location>
</feature>
<dbReference type="PROSITE" id="PS00886">
    <property type="entry name" value="ILVD_EDD_1"/>
    <property type="match status" value="1"/>
</dbReference>
<dbReference type="InterPro" id="IPR004404">
    <property type="entry name" value="DihydroxyA_deHydtase"/>
</dbReference>
<dbReference type="PROSITE" id="PS00887">
    <property type="entry name" value="ILVD_EDD_2"/>
    <property type="match status" value="1"/>
</dbReference>
<gene>
    <name evidence="15" type="primary">ilvD</name>
    <name evidence="18" type="ORF">IC609_05020</name>
</gene>
<comment type="caution">
    <text evidence="15">Lacks conserved residue(s) required for the propagation of feature annotation.</text>
</comment>
<name>A0A927IIR2_9BURK</name>
<dbReference type="EC" id="4.2.1.9" evidence="14 15"/>
<reference evidence="18" key="1">
    <citation type="submission" date="2020-09" db="EMBL/GenBank/DDBJ databases">
        <title>Genome seq and assembly of Limnohabitants sp.</title>
        <authorList>
            <person name="Chhetri G."/>
        </authorList>
    </citation>
    <scope>NUCLEOTIDE SEQUENCE</scope>
    <source>
        <strain evidence="18">JUR4</strain>
    </source>
</reference>
<comment type="cofactor">
    <cofactor evidence="1 15">
        <name>Mg(2+)</name>
        <dbReference type="ChEBI" id="CHEBI:18420"/>
    </cofactor>
</comment>
<comment type="catalytic activity">
    <reaction evidence="15">
        <text>(2R,3R)-2,3-dihydroxy-3-methylpentanoate = (S)-3-methyl-2-oxopentanoate + H2O</text>
        <dbReference type="Rhea" id="RHEA:27694"/>
        <dbReference type="ChEBI" id="CHEBI:15377"/>
        <dbReference type="ChEBI" id="CHEBI:35146"/>
        <dbReference type="ChEBI" id="CHEBI:49258"/>
        <dbReference type="EC" id="4.2.1.9"/>
    </reaction>
</comment>
<evidence type="ECO:0000256" key="2">
    <source>
        <dbReference type="ARBA" id="ARBA00006486"/>
    </source>
</evidence>
<dbReference type="InterPro" id="IPR020558">
    <property type="entry name" value="DiOHA_6PGluconate_deHydtase_CS"/>
</dbReference>
<evidence type="ECO:0000256" key="13">
    <source>
        <dbReference type="ARBA" id="ARBA00029437"/>
    </source>
</evidence>
<dbReference type="FunFam" id="3.50.30.80:FF:000001">
    <property type="entry name" value="Dihydroxy-acid dehydratase"/>
    <property type="match status" value="1"/>
</dbReference>
<dbReference type="InterPro" id="IPR056740">
    <property type="entry name" value="ILV_EDD_C"/>
</dbReference>
<dbReference type="GO" id="GO:0051537">
    <property type="term" value="F:2 iron, 2 sulfur cluster binding"/>
    <property type="evidence" value="ECO:0007669"/>
    <property type="project" value="UniProtKB-UniRule"/>
</dbReference>
<dbReference type="GO" id="GO:0009099">
    <property type="term" value="P:L-valine biosynthetic process"/>
    <property type="evidence" value="ECO:0007669"/>
    <property type="project" value="UniProtKB-UniRule"/>
</dbReference>
<evidence type="ECO:0000256" key="4">
    <source>
        <dbReference type="ARBA" id="ARBA00022714"/>
    </source>
</evidence>
<comment type="subunit">
    <text evidence="15">Homodimer.</text>
</comment>
<sequence>MSNEQPPRKFRSATIYGGTIRATTRSFLHALGQDEEDIARPHVGVFHTGGEMSPCNLNLREQAQHAKTGIYAAGGTPHECPVVSVSDGLTMAHSGMRFSLISRELIADSVEASVRGHQWDGIFGIGACDKNLPGLMMGMVRCNVPSVFVHGGSALPGQTPGVHGRDLNVVDTYETIGKVLAGDATQDELDAISRACLPTAGACAGQFTANTMGMVSEALGLAPIGSSMVPAVFSERAPLLRRAAKTLMAAVMGDAPLPRDIVTRQALENACAIVSATGGSTNAALHIPAIAHEAGIRFHLDDVAEVFARTPLIADLRPGGQYLARDMFYIGGAGVVLRELLRTGHLHGDVLTYTGRTLAQELATANAPDDQVVRSVEQALSLDGGLAVLKGNLCPDGALLKTAGLKTLVHQGPARVFESEEQAQAAVQAMAYQPGDVIVIRNEGPKGSPGMREMLGITALLYGQGMGDKVALLTDGRFSGATRGLCIGYAGPEAADRGPIAALPDGDLITIDARPEARSIAVQLSDAELAQRLARWSPFAAAQRGGLLEKYALTVRPSHQGAVTHSGAVHWLRDES</sequence>
<dbReference type="Proteomes" id="UP000647424">
    <property type="component" value="Unassembled WGS sequence"/>
</dbReference>
<dbReference type="EMBL" id="JACYFT010000001">
    <property type="protein sequence ID" value="MBD8049894.1"/>
    <property type="molecule type" value="Genomic_DNA"/>
</dbReference>
<evidence type="ECO:0000256" key="3">
    <source>
        <dbReference type="ARBA" id="ARBA00022605"/>
    </source>
</evidence>
<evidence type="ECO:0000256" key="7">
    <source>
        <dbReference type="ARBA" id="ARBA00023004"/>
    </source>
</evidence>
<feature type="modified residue" description="N6-carboxylysine" evidence="15">
    <location>
        <position position="130"/>
    </location>
</feature>
<feature type="binding site" evidence="15">
    <location>
        <position position="129"/>
    </location>
    <ligand>
        <name>Mg(2+)</name>
        <dbReference type="ChEBI" id="CHEBI:18420"/>
    </ligand>
</feature>
<evidence type="ECO:0000256" key="6">
    <source>
        <dbReference type="ARBA" id="ARBA00022842"/>
    </source>
</evidence>
<evidence type="ECO:0000313" key="18">
    <source>
        <dbReference type="EMBL" id="MBD8049894.1"/>
    </source>
</evidence>
<accession>A0A927IIR2</accession>
<comment type="pathway">
    <text evidence="12 15">Amino-acid biosynthesis; L-valine biosynthesis; L-valine from pyruvate: step 3/4.</text>
</comment>
<keyword evidence="7 15" id="KW-0408">Iron</keyword>
<evidence type="ECO:0000256" key="9">
    <source>
        <dbReference type="ARBA" id="ARBA00023239"/>
    </source>
</evidence>
<dbReference type="PANTHER" id="PTHR21000">
    <property type="entry name" value="DIHYDROXY-ACID DEHYDRATASE DAD"/>
    <property type="match status" value="1"/>
</dbReference>
<comment type="caution">
    <text evidence="18">The sequence shown here is derived from an EMBL/GenBank/DDBJ whole genome shotgun (WGS) entry which is preliminary data.</text>
</comment>
<dbReference type="InterPro" id="IPR037237">
    <property type="entry name" value="IlvD/EDD_N"/>
</dbReference>
<dbReference type="PANTHER" id="PTHR21000:SF5">
    <property type="entry name" value="DIHYDROXY-ACID DEHYDRATASE, MITOCHONDRIAL"/>
    <property type="match status" value="1"/>
</dbReference>
<feature type="active site" description="Proton acceptor" evidence="15">
    <location>
        <position position="479"/>
    </location>
</feature>
<feature type="binding site" evidence="15">
    <location>
        <position position="87"/>
    </location>
    <ligand>
        <name>Mg(2+)</name>
        <dbReference type="ChEBI" id="CHEBI:18420"/>
    </ligand>
</feature>
<dbReference type="GO" id="GO:0004160">
    <property type="term" value="F:dihydroxy-acid dehydratase activity"/>
    <property type="evidence" value="ECO:0007669"/>
    <property type="project" value="UniProtKB-UniRule"/>
</dbReference>
<dbReference type="HAMAP" id="MF_00012">
    <property type="entry name" value="IlvD"/>
    <property type="match status" value="1"/>
</dbReference>
<keyword evidence="6 15" id="KW-0460">Magnesium</keyword>
<keyword evidence="4 15" id="KW-0001">2Fe-2S</keyword>
<dbReference type="NCBIfam" id="NF002068">
    <property type="entry name" value="PRK00911.1"/>
    <property type="match status" value="1"/>
</dbReference>
<evidence type="ECO:0000259" key="16">
    <source>
        <dbReference type="Pfam" id="PF00920"/>
    </source>
</evidence>
<dbReference type="SUPFAM" id="SSF143975">
    <property type="entry name" value="IlvD/EDD N-terminal domain-like"/>
    <property type="match status" value="1"/>
</dbReference>
<evidence type="ECO:0000256" key="14">
    <source>
        <dbReference type="ARBA" id="ARBA00029490"/>
    </source>
</evidence>
<keyword evidence="5 15" id="KW-0479">Metal-binding</keyword>
<feature type="binding site" description="via carbamate group" evidence="15">
    <location>
        <position position="130"/>
    </location>
    <ligand>
        <name>Mg(2+)</name>
        <dbReference type="ChEBI" id="CHEBI:18420"/>
    </ligand>
</feature>
<evidence type="ECO:0000256" key="8">
    <source>
        <dbReference type="ARBA" id="ARBA00023014"/>
    </source>
</evidence>
<organism evidence="18 19">
    <name type="scientific">Limnohabitans radicicola</name>
    <dbReference type="NCBI Taxonomy" id="2771427"/>
    <lineage>
        <taxon>Bacteria</taxon>
        <taxon>Pseudomonadati</taxon>
        <taxon>Pseudomonadota</taxon>
        <taxon>Betaproteobacteria</taxon>
        <taxon>Burkholderiales</taxon>
        <taxon>Comamonadaceae</taxon>
        <taxon>Limnohabitans</taxon>
    </lineage>
</organism>
<dbReference type="GO" id="GO:0000287">
    <property type="term" value="F:magnesium ion binding"/>
    <property type="evidence" value="ECO:0007669"/>
    <property type="project" value="UniProtKB-UniRule"/>
</dbReference>
<evidence type="ECO:0000256" key="10">
    <source>
        <dbReference type="ARBA" id="ARBA00023304"/>
    </source>
</evidence>
<evidence type="ECO:0000256" key="12">
    <source>
        <dbReference type="ARBA" id="ARBA00029436"/>
    </source>
</evidence>